<reference evidence="3" key="1">
    <citation type="submission" date="2016-10" db="EMBL/GenBank/DDBJ databases">
        <authorList>
            <person name="Varghese N."/>
            <person name="Submissions S."/>
        </authorList>
    </citation>
    <scope>NUCLEOTIDE SEQUENCE [LARGE SCALE GENOMIC DNA]</scope>
    <source>
        <strain evidence="3">DSM 16995</strain>
    </source>
</reference>
<name>A0A1G9KB61_9BACT</name>
<proteinExistence type="predicted"/>
<evidence type="ECO:0000313" key="2">
    <source>
        <dbReference type="EMBL" id="SDL46971.1"/>
    </source>
</evidence>
<dbReference type="OrthoDB" id="9795505at2"/>
<keyword evidence="3" id="KW-1185">Reference proteome</keyword>
<keyword evidence="1" id="KW-1133">Transmembrane helix</keyword>
<evidence type="ECO:0000313" key="3">
    <source>
        <dbReference type="Proteomes" id="UP000199053"/>
    </source>
</evidence>
<evidence type="ECO:0000256" key="1">
    <source>
        <dbReference type="SAM" id="Phobius"/>
    </source>
</evidence>
<dbReference type="RefSeq" id="WP_092162577.1">
    <property type="nucleotide sequence ID" value="NZ_FNGA01000005.1"/>
</dbReference>
<gene>
    <name evidence="2" type="ORF">SAMN05660337_3014</name>
</gene>
<keyword evidence="1" id="KW-0812">Transmembrane</keyword>
<organism evidence="2 3">
    <name type="scientific">Maridesulfovibrio ferrireducens</name>
    <dbReference type="NCBI Taxonomy" id="246191"/>
    <lineage>
        <taxon>Bacteria</taxon>
        <taxon>Pseudomonadati</taxon>
        <taxon>Thermodesulfobacteriota</taxon>
        <taxon>Desulfovibrionia</taxon>
        <taxon>Desulfovibrionales</taxon>
        <taxon>Desulfovibrionaceae</taxon>
        <taxon>Maridesulfovibrio</taxon>
    </lineage>
</organism>
<sequence>MNKIDVILGKIDDLERDLRGELRNVQNKFFYTVQERKVRFSADVKAAHREFAARWVDYVYDSGIWVILTLPFIWMPIVPALILDVTVWLYQLMCFPVYGIPRVKRRDYVVLDRHTLKYLNLIEKANCFYCSYFNGLIGFVREVGARTEQYWCPIRHARPVKSVHSRYRHFFQYGDAEGYRKGLAEVRETFHDTE</sequence>
<keyword evidence="1" id="KW-0472">Membrane</keyword>
<dbReference type="Proteomes" id="UP000199053">
    <property type="component" value="Unassembled WGS sequence"/>
</dbReference>
<accession>A0A1G9KB61</accession>
<feature type="transmembrane region" description="Helical" evidence="1">
    <location>
        <begin position="55"/>
        <end position="74"/>
    </location>
</feature>
<protein>
    <submittedName>
        <fullName evidence="2">Uncharacterized protein</fullName>
    </submittedName>
</protein>
<dbReference type="EMBL" id="FNGA01000005">
    <property type="protein sequence ID" value="SDL46971.1"/>
    <property type="molecule type" value="Genomic_DNA"/>
</dbReference>
<dbReference type="AlphaFoldDB" id="A0A1G9KB61"/>